<dbReference type="RefSeq" id="WP_171627779.1">
    <property type="nucleotide sequence ID" value="NZ_JABBPG010000011.1"/>
</dbReference>
<dbReference type="SUPFAM" id="SSF109604">
    <property type="entry name" value="HD-domain/PDEase-like"/>
    <property type="match status" value="1"/>
</dbReference>
<dbReference type="Proteomes" id="UP000586305">
    <property type="component" value="Unassembled WGS sequence"/>
</dbReference>
<evidence type="ECO:0000259" key="3">
    <source>
        <dbReference type="Pfam" id="PF21447"/>
    </source>
</evidence>
<dbReference type="EMBL" id="JABBPG010000011">
    <property type="protein sequence ID" value="NOU52731.1"/>
    <property type="molecule type" value="Genomic_DNA"/>
</dbReference>
<accession>A0A849VM38</accession>
<feature type="domain" description="Ppx/GppA phosphatase C-terminal" evidence="3">
    <location>
        <begin position="306"/>
        <end position="479"/>
    </location>
</feature>
<proteinExistence type="predicted"/>
<dbReference type="InterPro" id="IPR048950">
    <property type="entry name" value="Ppx_GppA_C"/>
</dbReference>
<dbReference type="PIRSF" id="PIRSF001267">
    <property type="entry name" value="Pyrophosphatase_GppA_Ppx"/>
    <property type="match status" value="1"/>
</dbReference>
<evidence type="ECO:0000259" key="2">
    <source>
        <dbReference type="Pfam" id="PF02541"/>
    </source>
</evidence>
<dbReference type="SUPFAM" id="SSF53067">
    <property type="entry name" value="Actin-like ATPase domain"/>
    <property type="match status" value="2"/>
</dbReference>
<dbReference type="InterPro" id="IPR003695">
    <property type="entry name" value="Ppx_GppA_N"/>
</dbReference>
<evidence type="ECO:0000256" key="1">
    <source>
        <dbReference type="ARBA" id="ARBA00022801"/>
    </source>
</evidence>
<organism evidence="4 5">
    <name type="scientific">Pseudoalteromonas caenipelagi</name>
    <dbReference type="NCBI Taxonomy" id="2726988"/>
    <lineage>
        <taxon>Bacteria</taxon>
        <taxon>Pseudomonadati</taxon>
        <taxon>Pseudomonadota</taxon>
        <taxon>Gammaproteobacteria</taxon>
        <taxon>Alteromonadales</taxon>
        <taxon>Pseudoalteromonadaceae</taxon>
        <taxon>Pseudoalteromonas</taxon>
    </lineage>
</organism>
<dbReference type="GO" id="GO:0016462">
    <property type="term" value="F:pyrophosphatase activity"/>
    <property type="evidence" value="ECO:0007669"/>
    <property type="project" value="TreeGrafter"/>
</dbReference>
<dbReference type="Gene3D" id="3.30.420.150">
    <property type="entry name" value="Exopolyphosphatase. Domain 2"/>
    <property type="match status" value="1"/>
</dbReference>
<comment type="caution">
    <text evidence="4">The sequence shown here is derived from an EMBL/GenBank/DDBJ whole genome shotgun (WGS) entry which is preliminary data.</text>
</comment>
<protein>
    <submittedName>
        <fullName evidence="4">Exopolyphosphatase</fullName>
    </submittedName>
</protein>
<gene>
    <name evidence="4" type="ORF">HG263_19680</name>
</gene>
<sequence length="492" mass="55800">MTEYPSIAAVDLGSNSFHLLVAREIDGSFQVLHKEKQQVDLAAGLNSDMILSNEAMDRALAVLKQFSTTLQNFPHSNVQVVATYTLRNCKNIKQFLTRARQCFGFKINVISGQEEARLIYQGVANYEHSEGNRLVVDIGGGSTELIIGEHFTHKQLASRNMGCVNITKQFFANGKLSERRFARAQIKAEQLLEPITVSYKRLGWQSCYGTSGTIKALVSIAQIHFNTSELTYPILLKIKALILEFEDFHKLTVEGLPDERKGTISGGLAVLLAVFEQLGIKRLQYSDHALRDGLLHETSTNREFDIRTRTILTLSEHYNVDRQHSEQICRTLALFYQQLATSWSLQEADLQMLSWAAKLHEVGLVINSSGLHKHSAYIVRNSQLPGFTQEQQQFLSNLIRFYRKKIKLAELQLGSSIELSHFLKLLSLFRLAVILNAKRQDSLCPEVKLTSYADSLLLEFEPRWLAEHTLMAADLEQEQNYLKKLNISLIFL</sequence>
<dbReference type="Gene3D" id="1.10.3210.10">
    <property type="entry name" value="Hypothetical protein af1432"/>
    <property type="match status" value="1"/>
</dbReference>
<dbReference type="Pfam" id="PF21447">
    <property type="entry name" value="Ppx-GppA_III"/>
    <property type="match status" value="1"/>
</dbReference>
<feature type="domain" description="Ppx/GppA phosphatase N-terminal" evidence="2">
    <location>
        <begin position="20"/>
        <end position="297"/>
    </location>
</feature>
<keyword evidence="1" id="KW-0378">Hydrolase</keyword>
<dbReference type="InterPro" id="IPR030673">
    <property type="entry name" value="PyroPPase_GppA_Ppx"/>
</dbReference>
<dbReference type="PANTHER" id="PTHR30005:SF0">
    <property type="entry name" value="RETROGRADE REGULATION PROTEIN 2"/>
    <property type="match status" value="1"/>
</dbReference>
<dbReference type="Gene3D" id="3.30.420.40">
    <property type="match status" value="1"/>
</dbReference>
<dbReference type="AlphaFoldDB" id="A0A849VM38"/>
<keyword evidence="5" id="KW-1185">Reference proteome</keyword>
<reference evidence="4 5" key="1">
    <citation type="submission" date="2020-04" db="EMBL/GenBank/DDBJ databases">
        <title>Pseudoalteromonas caenipelagi sp. nov., isolated from a tidal flat.</title>
        <authorList>
            <person name="Park S."/>
            <person name="Yoon J.-H."/>
        </authorList>
    </citation>
    <scope>NUCLEOTIDE SEQUENCE [LARGE SCALE GENOMIC DNA]</scope>
    <source>
        <strain evidence="4 5">JBTF-M23</strain>
    </source>
</reference>
<dbReference type="PANTHER" id="PTHR30005">
    <property type="entry name" value="EXOPOLYPHOSPHATASE"/>
    <property type="match status" value="1"/>
</dbReference>
<evidence type="ECO:0000313" key="4">
    <source>
        <dbReference type="EMBL" id="NOU52731.1"/>
    </source>
</evidence>
<dbReference type="CDD" id="cd24053">
    <property type="entry name" value="ASKHA_NBD_EcPPX-GppA-like"/>
    <property type="match status" value="1"/>
</dbReference>
<evidence type="ECO:0000313" key="5">
    <source>
        <dbReference type="Proteomes" id="UP000586305"/>
    </source>
</evidence>
<dbReference type="FunFam" id="3.30.420.40:FF:000023">
    <property type="entry name" value="Guanosine-5'-triphosphate,3'-diphosphate pyrophosphatase"/>
    <property type="match status" value="1"/>
</dbReference>
<name>A0A849VM38_9GAMM</name>
<dbReference type="InterPro" id="IPR050273">
    <property type="entry name" value="GppA/Ppx_hydrolase"/>
</dbReference>
<dbReference type="Pfam" id="PF02541">
    <property type="entry name" value="Ppx-GppA"/>
    <property type="match status" value="1"/>
</dbReference>
<dbReference type="InterPro" id="IPR043129">
    <property type="entry name" value="ATPase_NBD"/>
</dbReference>